<feature type="compositionally biased region" description="Low complexity" evidence="1">
    <location>
        <begin position="313"/>
        <end position="324"/>
    </location>
</feature>
<dbReference type="OrthoDB" id="10562760at2759"/>
<evidence type="ECO:0000256" key="1">
    <source>
        <dbReference type="SAM" id="MobiDB-lite"/>
    </source>
</evidence>
<reference evidence="3 4" key="1">
    <citation type="journal article" date="2018" name="Plant J.">
        <title>Genome sequences of Chlorella sorokiniana UTEX 1602 and Micractinium conductrix SAG 241.80: implications to maltose excretion by a green alga.</title>
        <authorList>
            <person name="Arriola M.B."/>
            <person name="Velmurugan N."/>
            <person name="Zhang Y."/>
            <person name="Plunkett M.H."/>
            <person name="Hondzo H."/>
            <person name="Barney B.M."/>
        </authorList>
    </citation>
    <scope>NUCLEOTIDE SEQUENCE [LARGE SCALE GENOMIC DNA]</scope>
    <source>
        <strain evidence="4">UTEX 1602</strain>
    </source>
</reference>
<feature type="region of interest" description="Disordered" evidence="1">
    <location>
        <begin position="1"/>
        <end position="51"/>
    </location>
</feature>
<name>A0A2P6TQG7_CHLSO</name>
<organism evidence="3 4">
    <name type="scientific">Chlorella sorokiniana</name>
    <name type="common">Freshwater green alga</name>
    <dbReference type="NCBI Taxonomy" id="3076"/>
    <lineage>
        <taxon>Eukaryota</taxon>
        <taxon>Viridiplantae</taxon>
        <taxon>Chlorophyta</taxon>
        <taxon>core chlorophytes</taxon>
        <taxon>Trebouxiophyceae</taxon>
        <taxon>Chlorellales</taxon>
        <taxon>Chlorellaceae</taxon>
        <taxon>Chlorella clade</taxon>
        <taxon>Chlorella</taxon>
    </lineage>
</organism>
<feature type="transmembrane region" description="Helical" evidence="2">
    <location>
        <begin position="75"/>
        <end position="100"/>
    </location>
</feature>
<comment type="caution">
    <text evidence="3">The sequence shown here is derived from an EMBL/GenBank/DDBJ whole genome shotgun (WGS) entry which is preliminary data.</text>
</comment>
<evidence type="ECO:0000313" key="3">
    <source>
        <dbReference type="EMBL" id="PRW56276.1"/>
    </source>
</evidence>
<keyword evidence="2" id="KW-1133">Transmembrane helix</keyword>
<feature type="region of interest" description="Disordered" evidence="1">
    <location>
        <begin position="178"/>
        <end position="217"/>
    </location>
</feature>
<dbReference type="AlphaFoldDB" id="A0A2P6TQG7"/>
<sequence>MGRHEDYWTDDEGDGWDQQREHGDGLSGAAAAWRRPRRNCPPPPPPLAADQLFAPPAIAVGPSGADSGGISASTFVSYVAMGFGGTVALIAICVCSFLVYRRLMQQRQERDRAAAAAQDPRRQQVENVQRMIDEKRKAAAVARKPFLVVHPGGDAVVAFKDAVKQAEEAEEGYIKSYHQPPAAGPGTAAVAAGSSGVAGGSSTAAGPSRGGGDSHGQQDVALMSRRALVAAAALSGRTTSGISDVVGDLSASNTPTAAGAELAMAAWGGSQRPANRHQQQIQQQQAQQQTQQQPGLQGHPSAASLSSQGSQRPLLGSLPGVLPSMASEPPPAHQRADDNV</sequence>
<dbReference type="EMBL" id="LHPG02000009">
    <property type="protein sequence ID" value="PRW56276.1"/>
    <property type="molecule type" value="Genomic_DNA"/>
</dbReference>
<keyword evidence="2" id="KW-0812">Transmembrane</keyword>
<accession>A0A2P6TQG7</accession>
<dbReference type="Proteomes" id="UP000239899">
    <property type="component" value="Unassembled WGS sequence"/>
</dbReference>
<feature type="compositionally biased region" description="Low complexity" evidence="1">
    <location>
        <begin position="278"/>
        <end position="293"/>
    </location>
</feature>
<feature type="compositionally biased region" description="Low complexity" evidence="1">
    <location>
        <begin position="180"/>
        <end position="207"/>
    </location>
</feature>
<gene>
    <name evidence="3" type="ORF">C2E21_5162</name>
</gene>
<protein>
    <submittedName>
        <fullName evidence="3">Uncharacterized protein</fullName>
    </submittedName>
</protein>
<evidence type="ECO:0000313" key="4">
    <source>
        <dbReference type="Proteomes" id="UP000239899"/>
    </source>
</evidence>
<feature type="region of interest" description="Disordered" evidence="1">
    <location>
        <begin position="268"/>
        <end position="340"/>
    </location>
</feature>
<evidence type="ECO:0000256" key="2">
    <source>
        <dbReference type="SAM" id="Phobius"/>
    </source>
</evidence>
<keyword evidence="4" id="KW-1185">Reference proteome</keyword>
<proteinExistence type="predicted"/>
<keyword evidence="2" id="KW-0472">Membrane</keyword>